<evidence type="ECO:0000313" key="3">
    <source>
        <dbReference type="Proteomes" id="UP000178606"/>
    </source>
</evidence>
<evidence type="ECO:0008006" key="4">
    <source>
        <dbReference type="Google" id="ProtNLM"/>
    </source>
</evidence>
<evidence type="ECO:0000313" key="2">
    <source>
        <dbReference type="EMBL" id="OGG46038.1"/>
    </source>
</evidence>
<dbReference type="PROSITE" id="PS51257">
    <property type="entry name" value="PROKAR_LIPOPROTEIN"/>
    <property type="match status" value="1"/>
</dbReference>
<dbReference type="Proteomes" id="UP000178606">
    <property type="component" value="Unassembled WGS sequence"/>
</dbReference>
<dbReference type="EMBL" id="MFKF01000346">
    <property type="protein sequence ID" value="OGG46038.1"/>
    <property type="molecule type" value="Genomic_DNA"/>
</dbReference>
<gene>
    <name evidence="2" type="ORF">A3F84_01840</name>
</gene>
<organism evidence="2 3">
    <name type="scientific">Handelsmanbacteria sp. (strain RIFCSPLOWO2_12_FULL_64_10)</name>
    <dbReference type="NCBI Taxonomy" id="1817868"/>
    <lineage>
        <taxon>Bacteria</taxon>
        <taxon>Candidatus Handelsmaniibacteriota</taxon>
    </lineage>
</organism>
<proteinExistence type="predicted"/>
<reference evidence="2 3" key="1">
    <citation type="journal article" date="2016" name="Nat. Commun.">
        <title>Thousands of microbial genomes shed light on interconnected biogeochemical processes in an aquifer system.</title>
        <authorList>
            <person name="Anantharaman K."/>
            <person name="Brown C.T."/>
            <person name="Hug L.A."/>
            <person name="Sharon I."/>
            <person name="Castelle C.J."/>
            <person name="Probst A.J."/>
            <person name="Thomas B.C."/>
            <person name="Singh A."/>
            <person name="Wilkins M.J."/>
            <person name="Karaoz U."/>
            <person name="Brodie E.L."/>
            <person name="Williams K.H."/>
            <person name="Hubbard S.S."/>
            <person name="Banfield J.F."/>
        </authorList>
    </citation>
    <scope>NUCLEOTIDE SEQUENCE [LARGE SCALE GENOMIC DNA]</scope>
    <source>
        <strain evidence="3">RIFCSPLOWO2_12_FULL_64_10</strain>
    </source>
</reference>
<evidence type="ECO:0000256" key="1">
    <source>
        <dbReference type="SAM" id="SignalP"/>
    </source>
</evidence>
<dbReference type="InterPro" id="IPR011989">
    <property type="entry name" value="ARM-like"/>
</dbReference>
<dbReference type="AlphaFoldDB" id="A0A1F6CA40"/>
<name>A0A1F6CA40_HANXR</name>
<accession>A0A1F6CA40</accession>
<protein>
    <recommendedName>
        <fullName evidence="4">Peptidase M48 domain-containing protein</fullName>
    </recommendedName>
</protein>
<feature type="signal peptide" evidence="1">
    <location>
        <begin position="1"/>
        <end position="26"/>
    </location>
</feature>
<dbReference type="Gene3D" id="1.25.10.10">
    <property type="entry name" value="Leucine-rich Repeat Variant"/>
    <property type="match status" value="1"/>
</dbReference>
<keyword evidence="1" id="KW-0732">Signal</keyword>
<feature type="chain" id="PRO_5009523274" description="Peptidase M48 domain-containing protein" evidence="1">
    <location>
        <begin position="27"/>
        <end position="235"/>
    </location>
</feature>
<sequence length="235" mass="25926">MQSVKYSPRFSFFVFRFSLFILSLSACLSCARGIRAQGTDVRAFVRQTFIHGVPYEQASRFTSADATVLLEMLGNAQERAFWPNVVVTLGVIGDERGVDPLIAFFNREVSGTLSSSEYSAKTSVLMSLGYLVNRSKNLKALTYLVDSLNPETWATRRLNWVSPYHPTEAERNQQLTAMAVMGLALSGHPIAREALVALQARLGAGAPERALVEEALRAHEVIAREGLAAYYKAAF</sequence>
<comment type="caution">
    <text evidence="2">The sequence shown here is derived from an EMBL/GenBank/DDBJ whole genome shotgun (WGS) entry which is preliminary data.</text>
</comment>